<dbReference type="STRING" id="1618342.UY40_C0023G0007"/>
<comment type="caution">
    <text evidence="1">The sequence shown here is derived from an EMBL/GenBank/DDBJ whole genome shotgun (WGS) entry which is preliminary data.</text>
</comment>
<dbReference type="EMBL" id="LCPW01000023">
    <property type="protein sequence ID" value="KKW05337.1"/>
    <property type="molecule type" value="Genomic_DNA"/>
</dbReference>
<dbReference type="Proteomes" id="UP000034119">
    <property type="component" value="Unassembled WGS sequence"/>
</dbReference>
<accession>A0A0G1XRW7</accession>
<evidence type="ECO:0000313" key="1">
    <source>
        <dbReference type="EMBL" id="KKW05337.1"/>
    </source>
</evidence>
<proteinExistence type="predicted"/>
<name>A0A0G1XRW7_9BACT</name>
<dbReference type="AlphaFoldDB" id="A0A0G1XRW7"/>
<gene>
    <name evidence="1" type="ORF">UY40_C0023G0007</name>
</gene>
<organism evidence="1 2">
    <name type="scientific">candidate division CPR1 bacterium GW2011_GWC1_49_13</name>
    <dbReference type="NCBI Taxonomy" id="1618342"/>
    <lineage>
        <taxon>Bacteria</taxon>
        <taxon>candidate division CPR1</taxon>
    </lineage>
</organism>
<reference evidence="1 2" key="1">
    <citation type="journal article" date="2015" name="Nature">
        <title>rRNA introns, odd ribosomes, and small enigmatic genomes across a large radiation of phyla.</title>
        <authorList>
            <person name="Brown C.T."/>
            <person name="Hug L.A."/>
            <person name="Thomas B.C."/>
            <person name="Sharon I."/>
            <person name="Castelle C.J."/>
            <person name="Singh A."/>
            <person name="Wilkins M.J."/>
            <person name="Williams K.H."/>
            <person name="Banfield J.F."/>
        </authorList>
    </citation>
    <scope>NUCLEOTIDE SEQUENCE [LARGE SCALE GENOMIC DNA]</scope>
</reference>
<sequence length="268" mass="29468">MLTRPNQANSQVDESFVADLKVAVLPSGGYETSLTWGDLGKKLVELGAIDRPAFEEIFKSPADGRDYLSILDGGSSEKIEINENNSDFVLDFLWAFGLVQKSRVLEKGPMKGGDYNFMDFASTAGWTLAAKPVEDLYSSQELVPLNDFQQDLVYKIADNVYRPCCGNSAAFPDCNHGMAALGLIELLVSAGVSEEQIYRDVLAFNSYWFPQTYLEIAAYFAKQGTSWEDVSPKEALSFDYSSYEGYSKVQEAVQDIPGLEQTGASCGV</sequence>
<protein>
    <submittedName>
        <fullName evidence="1">Uncharacterized protein</fullName>
    </submittedName>
</protein>
<evidence type="ECO:0000313" key="2">
    <source>
        <dbReference type="Proteomes" id="UP000034119"/>
    </source>
</evidence>